<name>A0A914B7N8_PATMI</name>
<evidence type="ECO:0000313" key="2">
    <source>
        <dbReference type="EnsemblMetazoa" id="XP_038071820.1"/>
    </source>
</evidence>
<feature type="signal peptide" evidence="1">
    <location>
        <begin position="1"/>
        <end position="18"/>
    </location>
</feature>
<dbReference type="OMA" id="FANTYLW"/>
<evidence type="ECO:0008006" key="4">
    <source>
        <dbReference type="Google" id="ProtNLM"/>
    </source>
</evidence>
<dbReference type="AlphaFoldDB" id="A0A914B7N8"/>
<protein>
    <recommendedName>
        <fullName evidence="4">Saposin B-type domain-containing protein</fullName>
    </recommendedName>
</protein>
<dbReference type="Proteomes" id="UP000887568">
    <property type="component" value="Unplaced"/>
</dbReference>
<keyword evidence="1" id="KW-0732">Signal</keyword>
<feature type="chain" id="PRO_5038114280" description="Saposin B-type domain-containing protein" evidence="1">
    <location>
        <begin position="19"/>
        <end position="139"/>
    </location>
</feature>
<reference evidence="2" key="1">
    <citation type="submission" date="2022-11" db="UniProtKB">
        <authorList>
            <consortium name="EnsemblMetazoa"/>
        </authorList>
    </citation>
    <scope>IDENTIFICATION</scope>
</reference>
<dbReference type="EnsemblMetazoa" id="XM_038215892.1">
    <property type="protein sequence ID" value="XP_038071820.1"/>
    <property type="gene ID" value="LOC119740547"/>
</dbReference>
<evidence type="ECO:0000256" key="1">
    <source>
        <dbReference type="SAM" id="SignalP"/>
    </source>
</evidence>
<proteinExistence type="predicted"/>
<keyword evidence="3" id="KW-1185">Reference proteome</keyword>
<dbReference type="RefSeq" id="XP_038071820.1">
    <property type="nucleotide sequence ID" value="XM_038215892.1"/>
</dbReference>
<organism evidence="2 3">
    <name type="scientific">Patiria miniata</name>
    <name type="common">Bat star</name>
    <name type="synonym">Asterina miniata</name>
    <dbReference type="NCBI Taxonomy" id="46514"/>
    <lineage>
        <taxon>Eukaryota</taxon>
        <taxon>Metazoa</taxon>
        <taxon>Echinodermata</taxon>
        <taxon>Eleutherozoa</taxon>
        <taxon>Asterozoa</taxon>
        <taxon>Asteroidea</taxon>
        <taxon>Valvatacea</taxon>
        <taxon>Valvatida</taxon>
        <taxon>Asterinidae</taxon>
        <taxon>Patiria</taxon>
    </lineage>
</organism>
<sequence>MDKSVGILVIMFIVAVSGQEYDLTMNDEYVVEQHQTPSSNEVARMIKRLAIGIQRIQMLSTEDRDDKLFCVVCEEMMTLLYSVSTDKELLDLLQKVERQVACTYLFSEGFKSYCEDFVDDIEIPDLLKAFANTYLWAGG</sequence>
<accession>A0A914B7N8</accession>
<evidence type="ECO:0000313" key="3">
    <source>
        <dbReference type="Proteomes" id="UP000887568"/>
    </source>
</evidence>
<dbReference type="GeneID" id="119740547"/>